<feature type="compositionally biased region" description="Acidic residues" evidence="1">
    <location>
        <begin position="131"/>
        <end position="148"/>
    </location>
</feature>
<name>A0A834KL00_VESPE</name>
<accession>A0A834KL00</accession>
<dbReference type="EMBL" id="JACSDY010000015">
    <property type="protein sequence ID" value="KAF7406724.1"/>
    <property type="molecule type" value="Genomic_DNA"/>
</dbReference>
<proteinExistence type="predicted"/>
<feature type="region of interest" description="Disordered" evidence="1">
    <location>
        <begin position="128"/>
        <end position="153"/>
    </location>
</feature>
<keyword evidence="3" id="KW-1185">Reference proteome</keyword>
<reference evidence="2" key="1">
    <citation type="journal article" date="2020" name="G3 (Bethesda)">
        <title>High-Quality Assemblies for Three Invasive Social Wasps from the &lt;i&gt;Vespula&lt;/i&gt; Genus.</title>
        <authorList>
            <person name="Harrop T.W.R."/>
            <person name="Guhlin J."/>
            <person name="McLaughlin G.M."/>
            <person name="Permina E."/>
            <person name="Stockwell P."/>
            <person name="Gilligan J."/>
            <person name="Le Lec M.F."/>
            <person name="Gruber M.A.M."/>
            <person name="Quinn O."/>
            <person name="Lovegrove M."/>
            <person name="Duncan E.J."/>
            <person name="Remnant E.J."/>
            <person name="Van Eeckhoven J."/>
            <person name="Graham B."/>
            <person name="Knapp R.A."/>
            <person name="Langford K.W."/>
            <person name="Kronenberg Z."/>
            <person name="Press M.O."/>
            <person name="Eacker S.M."/>
            <person name="Wilson-Rankin E.E."/>
            <person name="Purcell J."/>
            <person name="Lester P.J."/>
            <person name="Dearden P.K."/>
        </authorList>
    </citation>
    <scope>NUCLEOTIDE SEQUENCE</scope>
    <source>
        <strain evidence="2">Volc-1</strain>
    </source>
</reference>
<dbReference type="AlphaFoldDB" id="A0A834KL00"/>
<feature type="compositionally biased region" description="Basic and acidic residues" evidence="1">
    <location>
        <begin position="1"/>
        <end position="10"/>
    </location>
</feature>
<protein>
    <submittedName>
        <fullName evidence="2">Uncharacterized protein</fullName>
    </submittedName>
</protein>
<evidence type="ECO:0000256" key="1">
    <source>
        <dbReference type="SAM" id="MobiDB-lite"/>
    </source>
</evidence>
<comment type="caution">
    <text evidence="2">The sequence shown here is derived from an EMBL/GenBank/DDBJ whole genome shotgun (WGS) entry which is preliminary data.</text>
</comment>
<evidence type="ECO:0000313" key="2">
    <source>
        <dbReference type="EMBL" id="KAF7406724.1"/>
    </source>
</evidence>
<organism evidence="2 3">
    <name type="scientific">Vespula pensylvanica</name>
    <name type="common">Western yellow jacket</name>
    <name type="synonym">Wasp</name>
    <dbReference type="NCBI Taxonomy" id="30213"/>
    <lineage>
        <taxon>Eukaryota</taxon>
        <taxon>Metazoa</taxon>
        <taxon>Ecdysozoa</taxon>
        <taxon>Arthropoda</taxon>
        <taxon>Hexapoda</taxon>
        <taxon>Insecta</taxon>
        <taxon>Pterygota</taxon>
        <taxon>Neoptera</taxon>
        <taxon>Endopterygota</taxon>
        <taxon>Hymenoptera</taxon>
        <taxon>Apocrita</taxon>
        <taxon>Aculeata</taxon>
        <taxon>Vespoidea</taxon>
        <taxon>Vespidae</taxon>
        <taxon>Vespinae</taxon>
        <taxon>Vespula</taxon>
    </lineage>
</organism>
<dbReference type="Proteomes" id="UP000600918">
    <property type="component" value="Unassembled WGS sequence"/>
</dbReference>
<evidence type="ECO:0000313" key="3">
    <source>
        <dbReference type="Proteomes" id="UP000600918"/>
    </source>
</evidence>
<feature type="region of interest" description="Disordered" evidence="1">
    <location>
        <begin position="1"/>
        <end position="43"/>
    </location>
</feature>
<gene>
    <name evidence="2" type="ORF">H0235_014380</name>
</gene>
<sequence>MVQDNGEHVRWYPVCRSNNDGDKEPFSSRKRRRRKSEEESDVGGAPSLWLLLLPLLSSHWISRLKIPARGSSSSVSPRSREHRSVITNQYANERFRSNAWLIKKEIERDRKKEKTKTELRRVRKKGWRMVDEEEREEEEEVEQEEKEEEEGRVRISDRSLSFQSRRWVASLSF</sequence>